<dbReference type="AlphaFoldDB" id="A0A914XZ68"/>
<organism evidence="1 2">
    <name type="scientific">Panagrolaimus superbus</name>
    <dbReference type="NCBI Taxonomy" id="310955"/>
    <lineage>
        <taxon>Eukaryota</taxon>
        <taxon>Metazoa</taxon>
        <taxon>Ecdysozoa</taxon>
        <taxon>Nematoda</taxon>
        <taxon>Chromadorea</taxon>
        <taxon>Rhabditida</taxon>
        <taxon>Tylenchina</taxon>
        <taxon>Panagrolaimomorpha</taxon>
        <taxon>Panagrolaimoidea</taxon>
        <taxon>Panagrolaimidae</taxon>
        <taxon>Panagrolaimus</taxon>
    </lineage>
</organism>
<protein>
    <submittedName>
        <fullName evidence="2">THAP-type domain-containing protein</fullName>
    </submittedName>
</protein>
<name>A0A914XZ68_9BILA</name>
<accession>A0A914XZ68</accession>
<dbReference type="Proteomes" id="UP000887577">
    <property type="component" value="Unplaced"/>
</dbReference>
<proteinExistence type="predicted"/>
<dbReference type="WBParaSite" id="PSU_v2.g10965.t1">
    <property type="protein sequence ID" value="PSU_v2.g10965.t1"/>
    <property type="gene ID" value="PSU_v2.g10965"/>
</dbReference>
<sequence length="310" mass="35425">MERCIYCQKFILPNNRIALPTSRERRIAFAAALELDEATILNLPKLRYLCTSHFLPTDFYRNDENKITGLQRSALPRQNNPQISENPTFPHLQSFNHLSTVTTAVIPPLSFHPNLSLPKTSITSPTLIMPQSKDIENVPTDDFSNDFDVSDDFGENNDNEINAKINYDKQNEKKKEDIRPKKKYKKFVEPIINLDEMDTFLLNKKKDLMEEEIDEDDDERVEYVVISTKRLLSIFTACPICHAILGNTKKMIKIIGTAASITFRCSECLPNPKTWATQDKIQGTKIYTGNALLSSAAIITPVPFTVRFFF</sequence>
<reference evidence="2" key="1">
    <citation type="submission" date="2022-11" db="UniProtKB">
        <authorList>
            <consortium name="WormBaseParasite"/>
        </authorList>
    </citation>
    <scope>IDENTIFICATION</scope>
</reference>
<evidence type="ECO:0000313" key="1">
    <source>
        <dbReference type="Proteomes" id="UP000887577"/>
    </source>
</evidence>
<evidence type="ECO:0000313" key="2">
    <source>
        <dbReference type="WBParaSite" id="PSU_v2.g10965.t1"/>
    </source>
</evidence>
<keyword evidence="1" id="KW-1185">Reference proteome</keyword>